<dbReference type="InterPro" id="IPR036259">
    <property type="entry name" value="MFS_trans_sf"/>
</dbReference>
<dbReference type="SUPFAM" id="SSF103473">
    <property type="entry name" value="MFS general substrate transporter"/>
    <property type="match status" value="1"/>
</dbReference>
<dbReference type="FunFam" id="1.20.1250.20:FF:000070">
    <property type="entry name" value="Solute carrier family 22 member 5"/>
    <property type="match status" value="1"/>
</dbReference>
<comment type="subcellular location">
    <subcellularLocation>
        <location evidence="1">Endomembrane system</location>
        <topology evidence="1">Multi-pass membrane protein</topology>
    </subcellularLocation>
</comment>
<feature type="transmembrane region" description="Helical" evidence="11">
    <location>
        <begin position="20"/>
        <end position="41"/>
    </location>
</feature>
<feature type="transmembrane region" description="Helical" evidence="11">
    <location>
        <begin position="434"/>
        <end position="454"/>
    </location>
</feature>
<evidence type="ECO:0000256" key="11">
    <source>
        <dbReference type="SAM" id="Phobius"/>
    </source>
</evidence>
<dbReference type="GO" id="GO:0015651">
    <property type="term" value="F:quaternary ammonium group transmembrane transporter activity"/>
    <property type="evidence" value="ECO:0007669"/>
    <property type="project" value="UniProtKB-ARBA"/>
</dbReference>
<reference evidence="13" key="3">
    <citation type="submission" date="2025-09" db="UniProtKB">
        <authorList>
            <consortium name="Ensembl"/>
        </authorList>
    </citation>
    <scope>IDENTIFICATION</scope>
</reference>
<name>A0AAY4CEK6_9TELE</name>
<keyword evidence="14" id="KW-1185">Reference proteome</keyword>
<evidence type="ECO:0000256" key="2">
    <source>
        <dbReference type="ARBA" id="ARBA00009203"/>
    </source>
</evidence>
<evidence type="ECO:0000256" key="10">
    <source>
        <dbReference type="ARBA" id="ARBA00023180"/>
    </source>
</evidence>
<keyword evidence="9 11" id="KW-0472">Membrane</keyword>
<gene>
    <name evidence="13" type="primary">SLC22A4</name>
</gene>
<organism evidence="13 14">
    <name type="scientific">Denticeps clupeoides</name>
    <name type="common">denticle herring</name>
    <dbReference type="NCBI Taxonomy" id="299321"/>
    <lineage>
        <taxon>Eukaryota</taxon>
        <taxon>Metazoa</taxon>
        <taxon>Chordata</taxon>
        <taxon>Craniata</taxon>
        <taxon>Vertebrata</taxon>
        <taxon>Euteleostomi</taxon>
        <taxon>Actinopterygii</taxon>
        <taxon>Neopterygii</taxon>
        <taxon>Teleostei</taxon>
        <taxon>Clupei</taxon>
        <taxon>Clupeiformes</taxon>
        <taxon>Denticipitoidei</taxon>
        <taxon>Denticipitidae</taxon>
        <taxon>Denticeps</taxon>
    </lineage>
</organism>
<proteinExistence type="inferred from homology"/>
<feature type="transmembrane region" description="Helical" evidence="11">
    <location>
        <begin position="461"/>
        <end position="483"/>
    </location>
</feature>
<dbReference type="AlphaFoldDB" id="A0AAY4CEK6"/>
<dbReference type="GeneTree" id="ENSGT00940000167667"/>
<dbReference type="GO" id="GO:0012505">
    <property type="term" value="C:endomembrane system"/>
    <property type="evidence" value="ECO:0007669"/>
    <property type="project" value="UniProtKB-SubCell"/>
</dbReference>
<keyword evidence="7 11" id="KW-1133">Transmembrane helix</keyword>
<protein>
    <recommendedName>
        <fullName evidence="12">Major facilitator superfamily (MFS) profile domain-containing protein</fullName>
    </recommendedName>
</protein>
<feature type="transmembrane region" description="Helical" evidence="11">
    <location>
        <begin position="259"/>
        <end position="277"/>
    </location>
</feature>
<dbReference type="Proteomes" id="UP000694580">
    <property type="component" value="Chromosome 6"/>
</dbReference>
<evidence type="ECO:0000259" key="12">
    <source>
        <dbReference type="PROSITE" id="PS50850"/>
    </source>
</evidence>
<evidence type="ECO:0000256" key="7">
    <source>
        <dbReference type="ARBA" id="ARBA00022989"/>
    </source>
</evidence>
<keyword evidence="6" id="KW-0067">ATP-binding</keyword>
<accession>A0AAY4CEK6</accession>
<reference evidence="13 14" key="1">
    <citation type="submission" date="2020-06" db="EMBL/GenBank/DDBJ databases">
        <authorList>
            <consortium name="Wellcome Sanger Institute Data Sharing"/>
        </authorList>
    </citation>
    <scope>NUCLEOTIDE SEQUENCE [LARGE SCALE GENOMIC DNA]</scope>
</reference>
<feature type="transmembrane region" description="Helical" evidence="11">
    <location>
        <begin position="406"/>
        <end position="428"/>
    </location>
</feature>
<comment type="similarity">
    <text evidence="2">Belongs to the major facilitator (TC 2.A.1) superfamily. Organic cation transporter (TC 2.A.1.19) family.</text>
</comment>
<reference evidence="13" key="2">
    <citation type="submission" date="2025-08" db="UniProtKB">
        <authorList>
            <consortium name="Ensembl"/>
        </authorList>
    </citation>
    <scope>IDENTIFICATION</scope>
</reference>
<feature type="transmembrane region" description="Helical" evidence="11">
    <location>
        <begin position="229"/>
        <end position="253"/>
    </location>
</feature>
<dbReference type="GO" id="GO:0016020">
    <property type="term" value="C:membrane"/>
    <property type="evidence" value="ECO:0007669"/>
    <property type="project" value="InterPro"/>
</dbReference>
<evidence type="ECO:0000313" key="13">
    <source>
        <dbReference type="Ensembl" id="ENSDCDP00010031149.1"/>
    </source>
</evidence>
<feature type="transmembrane region" description="Helical" evidence="11">
    <location>
        <begin position="195"/>
        <end position="217"/>
    </location>
</feature>
<keyword evidence="3" id="KW-0813">Transport</keyword>
<dbReference type="PROSITE" id="PS50850">
    <property type="entry name" value="MFS"/>
    <property type="match status" value="1"/>
</dbReference>
<dbReference type="GO" id="GO:0006811">
    <property type="term" value="P:monoatomic ion transport"/>
    <property type="evidence" value="ECO:0007669"/>
    <property type="project" value="UniProtKB-KW"/>
</dbReference>
<dbReference type="GO" id="GO:0005524">
    <property type="term" value="F:ATP binding"/>
    <property type="evidence" value="ECO:0007669"/>
    <property type="project" value="UniProtKB-KW"/>
</dbReference>
<evidence type="ECO:0000313" key="14">
    <source>
        <dbReference type="Proteomes" id="UP000694580"/>
    </source>
</evidence>
<sequence>MRDYDEISAFLGTWGPFQRVVFFSLALSIVPNGLVGMYIVFVADSPPHECLIPQEYNISEAWRNVAIPVVERDGTSKRSSCSRYRLDALSNYSRMNYTPNVEVNVSEIAEESCLNGWRYSTEIYKSTIVTEWDLVCEHEYKEPLTSSIYFLGVLVGTFISGQMSDRFGRRPVLFTMMVMQTVTIFIQIFSPNWEFFTAVFFFVGFGGFSNYVIAYVLGAELLSPSIRVVFGSLGVFMGSAVGSMILPFFAYFIRDWRWLLVPMAASSVLYIPLWWLIPESPRWLISQGRLEEAEAILRKAAKTNGVTAPEVIFSTAEIAEILSKKEKKYNIFDIVGKCNTFSMIVICSVLWMVITMSYYALILNTTNLHGEPYLNYLLSCLVEIPAYVIAMLLLRFCFRRFCQSSTLLLGGAIILLIQLVPTSLPGLATFMEMVGKFGITAAFCVVYAVTAELFPTVTRNMAMGTCSMAARIGSIVSPFIIYLGNYYRYIPYLFIGTLAVLSGILCLILPETFGKALPETIKEMQKIKGFFHEKKIKKSAAPRKREKGQVLKEVKL</sequence>
<evidence type="ECO:0000256" key="1">
    <source>
        <dbReference type="ARBA" id="ARBA00004127"/>
    </source>
</evidence>
<keyword evidence="8" id="KW-0406">Ion transport</keyword>
<feature type="transmembrane region" description="Helical" evidence="11">
    <location>
        <begin position="341"/>
        <end position="361"/>
    </location>
</feature>
<evidence type="ECO:0000256" key="9">
    <source>
        <dbReference type="ARBA" id="ARBA00023136"/>
    </source>
</evidence>
<dbReference type="Gene3D" id="1.20.1250.20">
    <property type="entry name" value="MFS general substrate transporter like domains"/>
    <property type="match status" value="1"/>
</dbReference>
<dbReference type="Pfam" id="PF00083">
    <property type="entry name" value="Sugar_tr"/>
    <property type="match status" value="1"/>
</dbReference>
<feature type="transmembrane region" description="Helical" evidence="11">
    <location>
        <begin position="172"/>
        <end position="189"/>
    </location>
</feature>
<keyword evidence="5" id="KW-0547">Nucleotide-binding</keyword>
<feature type="transmembrane region" description="Helical" evidence="11">
    <location>
        <begin position="373"/>
        <end position="394"/>
    </location>
</feature>
<dbReference type="InterPro" id="IPR005829">
    <property type="entry name" value="Sugar_transporter_CS"/>
</dbReference>
<feature type="transmembrane region" description="Helical" evidence="11">
    <location>
        <begin position="489"/>
        <end position="509"/>
    </location>
</feature>
<dbReference type="Ensembl" id="ENSDCDT00010038548.1">
    <property type="protein sequence ID" value="ENSDCDP00010031149.1"/>
    <property type="gene ID" value="ENSDCDG00010019859.1"/>
</dbReference>
<dbReference type="InterPro" id="IPR020846">
    <property type="entry name" value="MFS_dom"/>
</dbReference>
<keyword evidence="4 11" id="KW-0812">Transmembrane</keyword>
<evidence type="ECO:0000256" key="4">
    <source>
        <dbReference type="ARBA" id="ARBA00022692"/>
    </source>
</evidence>
<evidence type="ECO:0000256" key="8">
    <source>
        <dbReference type="ARBA" id="ARBA00023065"/>
    </source>
</evidence>
<feature type="domain" description="Major facilitator superfamily (MFS) profile" evidence="12">
    <location>
        <begin position="88"/>
        <end position="514"/>
    </location>
</feature>
<dbReference type="InterPro" id="IPR005828">
    <property type="entry name" value="MFS_sugar_transport-like"/>
</dbReference>
<keyword evidence="10" id="KW-0325">Glycoprotein</keyword>
<evidence type="ECO:0000256" key="5">
    <source>
        <dbReference type="ARBA" id="ARBA00022741"/>
    </source>
</evidence>
<dbReference type="PANTHER" id="PTHR24064">
    <property type="entry name" value="SOLUTE CARRIER FAMILY 22 MEMBER"/>
    <property type="match status" value="1"/>
</dbReference>
<evidence type="ECO:0000256" key="6">
    <source>
        <dbReference type="ARBA" id="ARBA00022840"/>
    </source>
</evidence>
<evidence type="ECO:0000256" key="3">
    <source>
        <dbReference type="ARBA" id="ARBA00022448"/>
    </source>
</evidence>
<dbReference type="PROSITE" id="PS00216">
    <property type="entry name" value="SUGAR_TRANSPORT_1"/>
    <property type="match status" value="1"/>
</dbReference>